<reference evidence="1 2" key="1">
    <citation type="submission" date="2023-03" db="EMBL/GenBank/DDBJ databases">
        <title>WGS of Gossypium arboreum.</title>
        <authorList>
            <person name="Yu D."/>
        </authorList>
    </citation>
    <scope>NUCLEOTIDE SEQUENCE [LARGE SCALE GENOMIC DNA]</scope>
    <source>
        <tissue evidence="1">Leaf</tissue>
    </source>
</reference>
<proteinExistence type="predicted"/>
<name>A0ABR0Q6U5_GOSAR</name>
<protein>
    <submittedName>
        <fullName evidence="1">Uncharacterized protein</fullName>
    </submittedName>
</protein>
<accession>A0ABR0Q6U5</accession>
<evidence type="ECO:0000313" key="2">
    <source>
        <dbReference type="Proteomes" id="UP001358586"/>
    </source>
</evidence>
<comment type="caution">
    <text evidence="1">The sequence shown here is derived from an EMBL/GenBank/DDBJ whole genome shotgun (WGS) entry which is preliminary data.</text>
</comment>
<gene>
    <name evidence="1" type="ORF">PVK06_010700</name>
</gene>
<dbReference type="EMBL" id="JARKNE010000004">
    <property type="protein sequence ID" value="KAK5835018.1"/>
    <property type="molecule type" value="Genomic_DNA"/>
</dbReference>
<evidence type="ECO:0000313" key="1">
    <source>
        <dbReference type="EMBL" id="KAK5835018.1"/>
    </source>
</evidence>
<sequence length="92" mass="10584">METLFTSLNALELVKEGYEDLEDAIKEQPEELKNKITDAGVLGMIQRGVSNVIFSRIIRAKKSKEVWDILQQEFEGDMNVKIVKTPITQKRF</sequence>
<dbReference type="Proteomes" id="UP001358586">
    <property type="component" value="Chromosome 4"/>
</dbReference>
<organism evidence="1 2">
    <name type="scientific">Gossypium arboreum</name>
    <name type="common">Tree cotton</name>
    <name type="synonym">Gossypium nanking</name>
    <dbReference type="NCBI Taxonomy" id="29729"/>
    <lineage>
        <taxon>Eukaryota</taxon>
        <taxon>Viridiplantae</taxon>
        <taxon>Streptophyta</taxon>
        <taxon>Embryophyta</taxon>
        <taxon>Tracheophyta</taxon>
        <taxon>Spermatophyta</taxon>
        <taxon>Magnoliopsida</taxon>
        <taxon>eudicotyledons</taxon>
        <taxon>Gunneridae</taxon>
        <taxon>Pentapetalae</taxon>
        <taxon>rosids</taxon>
        <taxon>malvids</taxon>
        <taxon>Malvales</taxon>
        <taxon>Malvaceae</taxon>
        <taxon>Malvoideae</taxon>
        <taxon>Gossypium</taxon>
    </lineage>
</organism>
<keyword evidence="2" id="KW-1185">Reference proteome</keyword>
<dbReference type="Pfam" id="PF14223">
    <property type="entry name" value="Retrotran_gag_2"/>
    <property type="match status" value="1"/>
</dbReference>